<keyword evidence="3" id="KW-0106">Calcium</keyword>
<dbReference type="Gene3D" id="1.10.238.10">
    <property type="entry name" value="EF-hand"/>
    <property type="match status" value="2"/>
</dbReference>
<dbReference type="EMBL" id="JWZX01003368">
    <property type="protein sequence ID" value="KOO21369.1"/>
    <property type="molecule type" value="Genomic_DNA"/>
</dbReference>
<evidence type="ECO:0000256" key="1">
    <source>
        <dbReference type="ARBA" id="ARBA00022723"/>
    </source>
</evidence>
<dbReference type="PANTHER" id="PTHR34524:SF6">
    <property type="entry name" value="CALCYPHOSINE LIKE"/>
    <property type="match status" value="1"/>
</dbReference>
<accession>A0A0M0J456</accession>
<dbReference type="Proteomes" id="UP000037460">
    <property type="component" value="Unassembled WGS sequence"/>
</dbReference>
<dbReference type="AlphaFoldDB" id="A0A0M0J456"/>
<proteinExistence type="predicted"/>
<dbReference type="PROSITE" id="PS00018">
    <property type="entry name" value="EF_HAND_1"/>
    <property type="match status" value="3"/>
</dbReference>
<organism evidence="7 8">
    <name type="scientific">Chrysochromulina tobinii</name>
    <dbReference type="NCBI Taxonomy" id="1460289"/>
    <lineage>
        <taxon>Eukaryota</taxon>
        <taxon>Haptista</taxon>
        <taxon>Haptophyta</taxon>
        <taxon>Prymnesiophyceae</taxon>
        <taxon>Prymnesiales</taxon>
        <taxon>Chrysochromulinaceae</taxon>
        <taxon>Chrysochromulina</taxon>
    </lineage>
</organism>
<reference evidence="8" key="1">
    <citation type="journal article" date="2015" name="PLoS Genet.">
        <title>Genome Sequence and Transcriptome Analyses of Chrysochromulina tobin: Metabolic Tools for Enhanced Algal Fitness in the Prominent Order Prymnesiales (Haptophyceae).</title>
        <authorList>
            <person name="Hovde B.T."/>
            <person name="Deodato C.R."/>
            <person name="Hunsperger H.M."/>
            <person name="Ryken S.A."/>
            <person name="Yost W."/>
            <person name="Jha R.K."/>
            <person name="Patterson J."/>
            <person name="Monnat R.J. Jr."/>
            <person name="Barlow S.B."/>
            <person name="Starkenburg S.R."/>
            <person name="Cattolico R.A."/>
        </authorList>
    </citation>
    <scope>NUCLEOTIDE SEQUENCE</scope>
    <source>
        <strain evidence="8">CCMP291</strain>
    </source>
</reference>
<gene>
    <name evidence="7" type="ORF">Ctob_004043</name>
</gene>
<dbReference type="SMART" id="SM00054">
    <property type="entry name" value="EFh"/>
    <property type="match status" value="3"/>
</dbReference>
<protein>
    <recommendedName>
        <fullName evidence="6">EF-hand domain-containing protein</fullName>
    </recommendedName>
</protein>
<keyword evidence="2" id="KW-0677">Repeat</keyword>
<feature type="domain" description="EF-hand" evidence="6">
    <location>
        <begin position="256"/>
        <end position="291"/>
    </location>
</feature>
<feature type="compositionally biased region" description="Basic and acidic residues" evidence="5">
    <location>
        <begin position="31"/>
        <end position="44"/>
    </location>
</feature>
<keyword evidence="1" id="KW-0479">Metal-binding</keyword>
<feature type="domain" description="EF-hand" evidence="6">
    <location>
        <begin position="122"/>
        <end position="157"/>
    </location>
</feature>
<dbReference type="InterPro" id="IPR051581">
    <property type="entry name" value="Ca-bind"/>
</dbReference>
<feature type="coiled-coil region" evidence="4">
    <location>
        <begin position="151"/>
        <end position="205"/>
    </location>
</feature>
<evidence type="ECO:0000256" key="2">
    <source>
        <dbReference type="ARBA" id="ARBA00022737"/>
    </source>
</evidence>
<feature type="domain" description="EF-hand" evidence="6">
    <location>
        <begin position="220"/>
        <end position="255"/>
    </location>
</feature>
<dbReference type="PROSITE" id="PS50222">
    <property type="entry name" value="EF_HAND_2"/>
    <property type="match status" value="3"/>
</dbReference>
<evidence type="ECO:0000256" key="4">
    <source>
        <dbReference type="SAM" id="Coils"/>
    </source>
</evidence>
<dbReference type="GO" id="GO:0005509">
    <property type="term" value="F:calcium ion binding"/>
    <property type="evidence" value="ECO:0007669"/>
    <property type="project" value="InterPro"/>
</dbReference>
<evidence type="ECO:0000256" key="5">
    <source>
        <dbReference type="SAM" id="MobiDB-lite"/>
    </source>
</evidence>
<keyword evidence="4" id="KW-0175">Coiled coil</keyword>
<keyword evidence="8" id="KW-1185">Reference proteome</keyword>
<feature type="region of interest" description="Disordered" evidence="5">
    <location>
        <begin position="1"/>
        <end position="49"/>
    </location>
</feature>
<dbReference type="SUPFAM" id="SSF47473">
    <property type="entry name" value="EF-hand"/>
    <property type="match status" value="1"/>
</dbReference>
<dbReference type="OrthoDB" id="186625at2759"/>
<dbReference type="InterPro" id="IPR018247">
    <property type="entry name" value="EF_Hand_1_Ca_BS"/>
</dbReference>
<evidence type="ECO:0000313" key="8">
    <source>
        <dbReference type="Proteomes" id="UP000037460"/>
    </source>
</evidence>
<sequence>MSRLGGPKESGAESERPPTSSGAGTSRGGAKKKDGKKDKEKPKDVSSAVLFQRARERLQEAAISDQKALEVYSSFERVLGAALKKKGMKIPELLRDWDSEGKGEIKKIAFRQKVRGSLGIKANNSEIDNFFNSMDEDKGGSLDLAELKPALKFLLDSAYDAEAEAEALRRRAEECRAKAAQIEEAAKATEAAEKAEASVVELKSAITGPPAVQLGKIITSRNLKVSDIIIKWDPSNDGSVDKKEFRENVKELGVKASDDEIDALFDSLDEDGGGSLGAPELKLALVNLMNDAKAAVLQVADIEASAHALRKVASKLQQAF</sequence>
<dbReference type="Pfam" id="PF13833">
    <property type="entry name" value="EF-hand_8"/>
    <property type="match status" value="1"/>
</dbReference>
<comment type="caution">
    <text evidence="7">The sequence shown here is derived from an EMBL/GenBank/DDBJ whole genome shotgun (WGS) entry which is preliminary data.</text>
</comment>
<dbReference type="InterPro" id="IPR011992">
    <property type="entry name" value="EF-hand-dom_pair"/>
</dbReference>
<evidence type="ECO:0000259" key="6">
    <source>
        <dbReference type="PROSITE" id="PS50222"/>
    </source>
</evidence>
<dbReference type="PANTHER" id="PTHR34524">
    <property type="entry name" value="CALCYPHOSIN"/>
    <property type="match status" value="1"/>
</dbReference>
<name>A0A0M0J456_9EUKA</name>
<evidence type="ECO:0000313" key="7">
    <source>
        <dbReference type="EMBL" id="KOO21369.1"/>
    </source>
</evidence>
<dbReference type="InterPro" id="IPR002048">
    <property type="entry name" value="EF_hand_dom"/>
</dbReference>
<evidence type="ECO:0000256" key="3">
    <source>
        <dbReference type="ARBA" id="ARBA00022837"/>
    </source>
</evidence>